<dbReference type="PANTHER" id="PTHR33376:SF15">
    <property type="entry name" value="BLL6794 PROTEIN"/>
    <property type="match status" value="1"/>
</dbReference>
<evidence type="ECO:0000313" key="4">
    <source>
        <dbReference type="Proteomes" id="UP000664761"/>
    </source>
</evidence>
<dbReference type="InterPro" id="IPR018389">
    <property type="entry name" value="DctP_fam"/>
</dbReference>
<gene>
    <name evidence="3" type="ORF">J0X12_06075</name>
</gene>
<keyword evidence="4" id="KW-1185">Reference proteome</keyword>
<organism evidence="3 4">
    <name type="scientific">Sneathiella sedimenti</name>
    <dbReference type="NCBI Taxonomy" id="2816034"/>
    <lineage>
        <taxon>Bacteria</taxon>
        <taxon>Pseudomonadati</taxon>
        <taxon>Pseudomonadota</taxon>
        <taxon>Alphaproteobacteria</taxon>
        <taxon>Sneathiellales</taxon>
        <taxon>Sneathiellaceae</taxon>
        <taxon>Sneathiella</taxon>
    </lineage>
</organism>
<keyword evidence="1 2" id="KW-0732">Signal</keyword>
<proteinExistence type="predicted"/>
<dbReference type="EMBL" id="JAFLNC010000002">
    <property type="protein sequence ID" value="MBO0333168.1"/>
    <property type="molecule type" value="Genomic_DNA"/>
</dbReference>
<evidence type="ECO:0000256" key="2">
    <source>
        <dbReference type="SAM" id="SignalP"/>
    </source>
</evidence>
<accession>A0ABS3F3S7</accession>
<evidence type="ECO:0000313" key="3">
    <source>
        <dbReference type="EMBL" id="MBO0333168.1"/>
    </source>
</evidence>
<protein>
    <submittedName>
        <fullName evidence="3">C4-dicarboxylate TRAP transporter substrate-binding protein</fullName>
    </submittedName>
</protein>
<dbReference type="CDD" id="cd13666">
    <property type="entry name" value="PBP2_TRAP_DctP_like_1"/>
    <property type="match status" value="1"/>
</dbReference>
<dbReference type="Gene3D" id="3.40.190.170">
    <property type="entry name" value="Bacterial extracellular solute-binding protein, family 7"/>
    <property type="match status" value="1"/>
</dbReference>
<dbReference type="Pfam" id="PF03480">
    <property type="entry name" value="DctP"/>
    <property type="match status" value="1"/>
</dbReference>
<feature type="chain" id="PRO_5045245184" evidence="2">
    <location>
        <begin position="27"/>
        <end position="356"/>
    </location>
</feature>
<sequence length="356" mass="39532">MNYISNLKTLVCAGLLTVAVALPASATRVLTWTDGSPNRGTRAEAAQWFADELEKRTNGELKIEFHWGGALLKPKAAVKGIGAGAADMGLVLGVYNPKLHQAYILGDLPTAYSDPWVSTRAIYDLVHQNEDMQAEFANSNLQYITNVTSTEIQLICKDKPVKTLDDVKGLKIRGIGVYGKIFNDFGATNVAMPVYESYQAIDTGLVNCTQIYGYAIPAFKLQEVAKDITKLDWGALLGLAYVMNKDTYNSLTPEQQKIINELGAESIDYYVEKMMLDNDVLTNNPNSEIDGTKVNIYEFSDADKARLLEATNKYLEEWQKSATEAGIDAVALQSQFHDLLKKYDDERKAKGYPWNR</sequence>
<dbReference type="RefSeq" id="WP_207043296.1">
    <property type="nucleotide sequence ID" value="NZ_JAFLNC010000002.1"/>
</dbReference>
<name>A0ABS3F3S7_9PROT</name>
<dbReference type="PANTHER" id="PTHR33376">
    <property type="match status" value="1"/>
</dbReference>
<reference evidence="3 4" key="1">
    <citation type="submission" date="2021-03" db="EMBL/GenBank/DDBJ databases">
        <title>Sneathiella sp. CAU 1612 isolated from Kang Won-do.</title>
        <authorList>
            <person name="Kim W."/>
        </authorList>
    </citation>
    <scope>NUCLEOTIDE SEQUENCE [LARGE SCALE GENOMIC DNA]</scope>
    <source>
        <strain evidence="3 4">CAU 1612</strain>
    </source>
</reference>
<evidence type="ECO:0000256" key="1">
    <source>
        <dbReference type="ARBA" id="ARBA00022729"/>
    </source>
</evidence>
<feature type="signal peptide" evidence="2">
    <location>
        <begin position="1"/>
        <end position="26"/>
    </location>
</feature>
<dbReference type="InterPro" id="IPR038404">
    <property type="entry name" value="TRAP_DctP_sf"/>
</dbReference>
<dbReference type="Proteomes" id="UP000664761">
    <property type="component" value="Unassembled WGS sequence"/>
</dbReference>
<dbReference type="NCBIfam" id="NF037995">
    <property type="entry name" value="TRAP_S1"/>
    <property type="match status" value="1"/>
</dbReference>
<comment type="caution">
    <text evidence="3">The sequence shown here is derived from an EMBL/GenBank/DDBJ whole genome shotgun (WGS) entry which is preliminary data.</text>
</comment>